<dbReference type="EMBL" id="SMKY01000022">
    <property type="protein sequence ID" value="TDD87658.1"/>
    <property type="molecule type" value="Genomic_DNA"/>
</dbReference>
<evidence type="ECO:0000256" key="4">
    <source>
        <dbReference type="ARBA" id="ARBA00022801"/>
    </source>
</evidence>
<dbReference type="SUPFAM" id="SSF56655">
    <property type="entry name" value="Carbohydrate phosphatase"/>
    <property type="match status" value="1"/>
</dbReference>
<dbReference type="Gene3D" id="3.30.540.10">
    <property type="entry name" value="Fructose-1,6-Bisphosphatase, subunit A, domain 1"/>
    <property type="match status" value="1"/>
</dbReference>
<comment type="caution">
    <text evidence="7">The sequence shown here is derived from an EMBL/GenBank/DDBJ whole genome shotgun (WGS) entry which is preliminary data.</text>
</comment>
<keyword evidence="8" id="KW-1185">Reference proteome</keyword>
<dbReference type="AlphaFoldDB" id="A0A4R5BLG1"/>
<evidence type="ECO:0000256" key="1">
    <source>
        <dbReference type="ARBA" id="ARBA00001033"/>
    </source>
</evidence>
<dbReference type="GO" id="GO:0046872">
    <property type="term" value="F:metal ion binding"/>
    <property type="evidence" value="ECO:0007669"/>
    <property type="project" value="UniProtKB-KW"/>
</dbReference>
<dbReference type="Proteomes" id="UP000295578">
    <property type="component" value="Unassembled WGS sequence"/>
</dbReference>
<name>A0A4R5BLG1_9ACTN</name>
<organism evidence="7 8">
    <name type="scientific">Actinomadura darangshiensis</name>
    <dbReference type="NCBI Taxonomy" id="705336"/>
    <lineage>
        <taxon>Bacteria</taxon>
        <taxon>Bacillati</taxon>
        <taxon>Actinomycetota</taxon>
        <taxon>Actinomycetes</taxon>
        <taxon>Streptosporangiales</taxon>
        <taxon>Thermomonosporaceae</taxon>
        <taxon>Actinomadura</taxon>
    </lineage>
</organism>
<dbReference type="Gene3D" id="3.40.190.80">
    <property type="match status" value="1"/>
</dbReference>
<dbReference type="GO" id="GO:0006020">
    <property type="term" value="P:inositol metabolic process"/>
    <property type="evidence" value="ECO:0007669"/>
    <property type="project" value="TreeGrafter"/>
</dbReference>
<keyword evidence="4" id="KW-0378">Hydrolase</keyword>
<dbReference type="PANTHER" id="PTHR20854:SF4">
    <property type="entry name" value="INOSITOL-1-MONOPHOSPHATASE-RELATED"/>
    <property type="match status" value="1"/>
</dbReference>
<evidence type="ECO:0000313" key="7">
    <source>
        <dbReference type="EMBL" id="TDD87658.1"/>
    </source>
</evidence>
<dbReference type="GO" id="GO:0008934">
    <property type="term" value="F:inositol monophosphate 1-phosphatase activity"/>
    <property type="evidence" value="ECO:0007669"/>
    <property type="project" value="TreeGrafter"/>
</dbReference>
<gene>
    <name evidence="7" type="ORF">E1293_07535</name>
</gene>
<feature type="binding site" evidence="6">
    <location>
        <position position="338"/>
    </location>
    <ligand>
        <name>Mg(2+)</name>
        <dbReference type="ChEBI" id="CHEBI:18420"/>
        <label>1</label>
        <note>catalytic</note>
    </ligand>
</feature>
<keyword evidence="5 6" id="KW-0460">Magnesium</keyword>
<comment type="cofactor">
    <cofactor evidence="6">
        <name>Mg(2+)</name>
        <dbReference type="ChEBI" id="CHEBI:18420"/>
    </cofactor>
</comment>
<comment type="catalytic activity">
    <reaction evidence="1">
        <text>a myo-inositol phosphate + H2O = myo-inositol + phosphate</text>
        <dbReference type="Rhea" id="RHEA:24056"/>
        <dbReference type="ChEBI" id="CHEBI:15377"/>
        <dbReference type="ChEBI" id="CHEBI:17268"/>
        <dbReference type="ChEBI" id="CHEBI:43474"/>
        <dbReference type="ChEBI" id="CHEBI:84139"/>
        <dbReference type="EC" id="3.1.3.25"/>
    </reaction>
</comment>
<dbReference type="PANTHER" id="PTHR20854">
    <property type="entry name" value="INOSITOL MONOPHOSPHATASE"/>
    <property type="match status" value="1"/>
</dbReference>
<dbReference type="OrthoDB" id="9772456at2"/>
<accession>A0A4R5BLG1</accession>
<reference evidence="7 8" key="1">
    <citation type="submission" date="2019-03" db="EMBL/GenBank/DDBJ databases">
        <title>Draft genome sequences of novel Actinobacteria.</title>
        <authorList>
            <person name="Sahin N."/>
            <person name="Ay H."/>
            <person name="Saygin H."/>
        </authorList>
    </citation>
    <scope>NUCLEOTIDE SEQUENCE [LARGE SCALE GENOMIC DNA]</scope>
    <source>
        <strain evidence="7 8">DSM 45941</strain>
    </source>
</reference>
<proteinExistence type="predicted"/>
<dbReference type="PROSITE" id="PS00629">
    <property type="entry name" value="IMP_1"/>
    <property type="match status" value="1"/>
</dbReference>
<dbReference type="InterPro" id="IPR020583">
    <property type="entry name" value="Inositol_monoP_metal-BS"/>
</dbReference>
<feature type="binding site" evidence="6">
    <location>
        <position position="215"/>
    </location>
    <ligand>
        <name>Mg(2+)</name>
        <dbReference type="ChEBI" id="CHEBI:18420"/>
        <label>1</label>
        <note>catalytic</note>
    </ligand>
</feature>
<dbReference type="InterPro" id="IPR000760">
    <property type="entry name" value="Inositol_monophosphatase-like"/>
</dbReference>
<feature type="binding site" evidence="6">
    <location>
        <position position="213"/>
    </location>
    <ligand>
        <name>Mg(2+)</name>
        <dbReference type="ChEBI" id="CHEBI:18420"/>
        <label>1</label>
        <note>catalytic</note>
    </ligand>
</feature>
<evidence type="ECO:0000256" key="5">
    <source>
        <dbReference type="ARBA" id="ARBA00022842"/>
    </source>
</evidence>
<dbReference type="InterPro" id="IPR020550">
    <property type="entry name" value="Inositol_monophosphatase_CS"/>
</dbReference>
<evidence type="ECO:0000256" key="6">
    <source>
        <dbReference type="PIRSR" id="PIRSR600760-2"/>
    </source>
</evidence>
<feature type="binding site" evidence="6">
    <location>
        <position position="216"/>
    </location>
    <ligand>
        <name>Mg(2+)</name>
        <dbReference type="ChEBI" id="CHEBI:18420"/>
        <label>1</label>
        <note>catalytic</note>
    </ligand>
</feature>
<dbReference type="PRINTS" id="PR00377">
    <property type="entry name" value="IMPHPHTASES"/>
</dbReference>
<evidence type="ECO:0000313" key="8">
    <source>
        <dbReference type="Proteomes" id="UP000295578"/>
    </source>
</evidence>
<dbReference type="GO" id="GO:0046854">
    <property type="term" value="P:phosphatidylinositol phosphate biosynthetic process"/>
    <property type="evidence" value="ECO:0007669"/>
    <property type="project" value="InterPro"/>
</dbReference>
<protein>
    <recommendedName>
        <fullName evidence="2">inositol-phosphate phosphatase</fullName>
        <ecNumber evidence="2">3.1.3.25</ecNumber>
    </recommendedName>
</protein>
<dbReference type="EC" id="3.1.3.25" evidence="2"/>
<dbReference type="GO" id="GO:0007165">
    <property type="term" value="P:signal transduction"/>
    <property type="evidence" value="ECO:0007669"/>
    <property type="project" value="TreeGrafter"/>
</dbReference>
<dbReference type="Pfam" id="PF00459">
    <property type="entry name" value="Inositol_P"/>
    <property type="match status" value="1"/>
</dbReference>
<sequence>MMATIEIGTRTESSCANAIGAAMPAICHGLDTSPSRPCRLCRGRYSFRTCSMVRRVVRRGGRPPATADRIFPLRECPARSPCTDGVPVRAMHAKGSRDARRCADDGAVTTMGTALDEAEVEGMMRAAERAAERAGRYLVGCLEEGTESLAKPGTHEHDVVTEADLAAEEMIRSELDAAAPGALFVGEEGAGGGAAPRDPDAEAAEAEVCWFVDPIDGTHNFSRGVPLFCVSIGLSVRGEPAGGCVYEPARDELYTAAGGRLRRNGRPVRALPPARAVPMVLSDVPRPGVVPDPAEMALFTELMGAADVRRIGSAALALAYVATGRAELAVAADVFAWDVAAGRALVTASGGTFVAVPGEPSAVRPGGFVAWRPELADLGAGTVTSLTRCEVR</sequence>
<feature type="binding site" evidence="6">
    <location>
        <position position="187"/>
    </location>
    <ligand>
        <name>Mg(2+)</name>
        <dbReference type="ChEBI" id="CHEBI:18420"/>
        <label>1</label>
        <note>catalytic</note>
    </ligand>
</feature>
<evidence type="ECO:0000256" key="2">
    <source>
        <dbReference type="ARBA" id="ARBA00013106"/>
    </source>
</evidence>
<evidence type="ECO:0000256" key="3">
    <source>
        <dbReference type="ARBA" id="ARBA00022723"/>
    </source>
</evidence>
<dbReference type="PROSITE" id="PS00630">
    <property type="entry name" value="IMP_2"/>
    <property type="match status" value="1"/>
</dbReference>
<keyword evidence="3 6" id="KW-0479">Metal-binding</keyword>